<evidence type="ECO:0000259" key="8">
    <source>
        <dbReference type="Pfam" id="PF00931"/>
    </source>
</evidence>
<dbReference type="InterPro" id="IPR055414">
    <property type="entry name" value="LRR_R13L4/SHOC2-like"/>
</dbReference>
<dbReference type="Gene3D" id="3.80.10.10">
    <property type="entry name" value="Ribonuclease Inhibitor"/>
    <property type="match status" value="1"/>
</dbReference>
<evidence type="ECO:0008006" key="13">
    <source>
        <dbReference type="Google" id="ProtNLM"/>
    </source>
</evidence>
<comment type="similarity">
    <text evidence="1">Belongs to the disease resistance NB-LRR family.</text>
</comment>
<dbReference type="EMBL" id="JARYMX010000004">
    <property type="protein sequence ID" value="KAJ9554085.1"/>
    <property type="molecule type" value="Genomic_DNA"/>
</dbReference>
<evidence type="ECO:0000256" key="4">
    <source>
        <dbReference type="ARBA" id="ARBA00022741"/>
    </source>
</evidence>
<dbReference type="InterPro" id="IPR058922">
    <property type="entry name" value="WHD_DRP"/>
</dbReference>
<dbReference type="GO" id="GO:0005524">
    <property type="term" value="F:ATP binding"/>
    <property type="evidence" value="ECO:0007669"/>
    <property type="project" value="UniProtKB-KW"/>
</dbReference>
<dbReference type="PANTHER" id="PTHR23155">
    <property type="entry name" value="DISEASE RESISTANCE PROTEIN RP"/>
    <property type="match status" value="1"/>
</dbReference>
<keyword evidence="6" id="KW-0067">ATP-binding</keyword>
<evidence type="ECO:0000313" key="12">
    <source>
        <dbReference type="Proteomes" id="UP001172457"/>
    </source>
</evidence>
<dbReference type="InterPro" id="IPR032675">
    <property type="entry name" value="LRR_dom_sf"/>
</dbReference>
<name>A0AA38T474_9ASTR</name>
<dbReference type="Pfam" id="PF23598">
    <property type="entry name" value="LRR_14"/>
    <property type="match status" value="1"/>
</dbReference>
<feature type="domain" description="Disease resistance R13L4/SHOC-2-like LRR" evidence="10">
    <location>
        <begin position="493"/>
        <end position="797"/>
    </location>
</feature>
<protein>
    <recommendedName>
        <fullName evidence="13">NB-ARC domain-containing protein</fullName>
    </recommendedName>
</protein>
<evidence type="ECO:0000256" key="5">
    <source>
        <dbReference type="ARBA" id="ARBA00022821"/>
    </source>
</evidence>
<dbReference type="AlphaFoldDB" id="A0AA38T474"/>
<dbReference type="InterPro" id="IPR036388">
    <property type="entry name" value="WH-like_DNA-bd_sf"/>
</dbReference>
<evidence type="ECO:0000313" key="11">
    <source>
        <dbReference type="EMBL" id="KAJ9554085.1"/>
    </source>
</evidence>
<keyword evidence="12" id="KW-1185">Reference proteome</keyword>
<reference evidence="11" key="1">
    <citation type="submission" date="2023-03" db="EMBL/GenBank/DDBJ databases">
        <title>Chromosome-scale reference genome and RAD-based genetic map of yellow starthistle (Centaurea solstitialis) reveal putative structural variation and QTLs associated with invader traits.</title>
        <authorList>
            <person name="Reatini B."/>
            <person name="Cang F.A."/>
            <person name="Jiang Q."/>
            <person name="Mckibben M.T.W."/>
            <person name="Barker M.S."/>
            <person name="Rieseberg L.H."/>
            <person name="Dlugosch K.M."/>
        </authorList>
    </citation>
    <scope>NUCLEOTIDE SEQUENCE</scope>
    <source>
        <strain evidence="11">CAN-66</strain>
        <tissue evidence="11">Leaf</tissue>
    </source>
</reference>
<evidence type="ECO:0000259" key="9">
    <source>
        <dbReference type="Pfam" id="PF23559"/>
    </source>
</evidence>
<dbReference type="Proteomes" id="UP001172457">
    <property type="component" value="Chromosome 4"/>
</dbReference>
<dbReference type="InterPro" id="IPR044974">
    <property type="entry name" value="Disease_R_plants"/>
</dbReference>
<organism evidence="11 12">
    <name type="scientific">Centaurea solstitialis</name>
    <name type="common">yellow star-thistle</name>
    <dbReference type="NCBI Taxonomy" id="347529"/>
    <lineage>
        <taxon>Eukaryota</taxon>
        <taxon>Viridiplantae</taxon>
        <taxon>Streptophyta</taxon>
        <taxon>Embryophyta</taxon>
        <taxon>Tracheophyta</taxon>
        <taxon>Spermatophyta</taxon>
        <taxon>Magnoliopsida</taxon>
        <taxon>eudicotyledons</taxon>
        <taxon>Gunneridae</taxon>
        <taxon>Pentapetalae</taxon>
        <taxon>asterids</taxon>
        <taxon>campanulids</taxon>
        <taxon>Asterales</taxon>
        <taxon>Asteraceae</taxon>
        <taxon>Carduoideae</taxon>
        <taxon>Cardueae</taxon>
        <taxon>Centaureinae</taxon>
        <taxon>Centaurea</taxon>
    </lineage>
</organism>
<dbReference type="SUPFAM" id="SSF52540">
    <property type="entry name" value="P-loop containing nucleoside triphosphate hydrolases"/>
    <property type="match status" value="1"/>
</dbReference>
<feature type="domain" description="Disease resistance protein winged helix" evidence="9">
    <location>
        <begin position="343"/>
        <end position="410"/>
    </location>
</feature>
<evidence type="ECO:0000256" key="3">
    <source>
        <dbReference type="ARBA" id="ARBA00022737"/>
    </source>
</evidence>
<proteinExistence type="inferred from homology"/>
<keyword evidence="2" id="KW-0433">Leucine-rich repeat</keyword>
<keyword evidence="3" id="KW-0677">Repeat</keyword>
<dbReference type="GO" id="GO:0098542">
    <property type="term" value="P:defense response to other organism"/>
    <property type="evidence" value="ECO:0007669"/>
    <property type="project" value="TreeGrafter"/>
</dbReference>
<feature type="domain" description="NB-ARC" evidence="8">
    <location>
        <begin position="82"/>
        <end position="250"/>
    </location>
</feature>
<evidence type="ECO:0000256" key="6">
    <source>
        <dbReference type="ARBA" id="ARBA00022840"/>
    </source>
</evidence>
<feature type="region of interest" description="Disordered" evidence="7">
    <location>
        <begin position="39"/>
        <end position="58"/>
    </location>
</feature>
<dbReference type="Gene3D" id="3.40.50.300">
    <property type="entry name" value="P-loop containing nucleotide triphosphate hydrolases"/>
    <property type="match status" value="1"/>
</dbReference>
<evidence type="ECO:0000256" key="2">
    <source>
        <dbReference type="ARBA" id="ARBA00022614"/>
    </source>
</evidence>
<gene>
    <name evidence="11" type="ORF">OSB04_018130</name>
</gene>
<dbReference type="InterPro" id="IPR027417">
    <property type="entry name" value="P-loop_NTPase"/>
</dbReference>
<keyword evidence="4" id="KW-0547">Nucleotide-binding</keyword>
<evidence type="ECO:0000259" key="10">
    <source>
        <dbReference type="Pfam" id="PF23598"/>
    </source>
</evidence>
<dbReference type="FunFam" id="1.10.10.10:FF:000322">
    <property type="entry name" value="Probable disease resistance protein At1g63360"/>
    <property type="match status" value="1"/>
</dbReference>
<sequence>MESSRNVSRLKSKIEGFKKEIQEWEKGIRSSVAAPLLQGSRGMHQQEQQTQQPDAYSAPRTISKKEAYGTLKKQITSDSKPLQIISIFVEIGIENAPQVETIYKSRVVTQMFPCRAWLVVDTDWSLRQLILDILQQVITSFKRKVKLKDKDLIETLDGLLEGNEKLKDDEILIERLHGFLKDKKYLIVIKDIKSLHLLEKLRMALPVEDNGSRVVITTPDEETASFAYAKSRYRYEHLDMKEGLKIFIEKMQGLVEGSPAPGDLIEGFLEGRIAKICRGNPLRFELLVGFLSTRKVIYIDWRSVLRKNVLPIKSPSFDLLAFCYDALPFHLKPCFLYLGLSRKGYEIPVRRLFRLWLAEGFVKPIQGEILEDTVEAYLKELVQRNMVEITKRRSDESPIKCRMIESLHDIYRPRAVEIGLFHLHQKSEKESNEAAEHHRLQVRRVVECTNIKPSTTSKAFNQNLQSYVSFNNRREDVFADDVGIILEAIIGTRGFGLLKVLDLEGVDRPRLPENLGNLYFLRYLGLRSTFLNALPSSLGALLHLETLDIKHTQISTVPSSIWNMQHLRHLCLNGAPLYISAKSMKHTAPCQLQTLQGLFEDEKIARKICSTLKRMTKLRTLDLTCESPSETTTITTPTTRSHSSTYEEIGSWIASLSCLQSLKLRSKNKMGQPSKLNIIKDFSGLESLSQLYLLGHLPKSLDFSKIPCGVKVLTLSVSQLEEDPMPTLSQLSNLIVLRLLAASYKGEEMCFPANGFPALRVLKLWKLENLKKLTVKEGTMQKLQTLEIRCCEQLIDKEVPDTLLKIKELCNLILTNMPKEFVNAMKRRKKKHYKIEVDPYTKNVTLHMVTLYQLSSLIVIRLLATSYVGEEMHCPENSVPCPPSSEAMRTGKK</sequence>
<accession>A0AA38T474</accession>
<dbReference type="Pfam" id="PF23559">
    <property type="entry name" value="WHD_DRP"/>
    <property type="match status" value="1"/>
</dbReference>
<dbReference type="GO" id="GO:0043531">
    <property type="term" value="F:ADP binding"/>
    <property type="evidence" value="ECO:0007669"/>
    <property type="project" value="InterPro"/>
</dbReference>
<evidence type="ECO:0000256" key="1">
    <source>
        <dbReference type="ARBA" id="ARBA00008894"/>
    </source>
</evidence>
<evidence type="ECO:0000256" key="7">
    <source>
        <dbReference type="SAM" id="MobiDB-lite"/>
    </source>
</evidence>
<dbReference type="PANTHER" id="PTHR23155:SF955">
    <property type="entry name" value="AAA+ ATPASE DOMAIN-CONTAINING PROTEIN"/>
    <property type="match status" value="1"/>
</dbReference>
<feature type="compositionally biased region" description="Polar residues" evidence="7">
    <location>
        <begin position="43"/>
        <end position="54"/>
    </location>
</feature>
<dbReference type="SUPFAM" id="SSF52058">
    <property type="entry name" value="L domain-like"/>
    <property type="match status" value="1"/>
</dbReference>
<dbReference type="Pfam" id="PF00931">
    <property type="entry name" value="NB-ARC"/>
    <property type="match status" value="1"/>
</dbReference>
<keyword evidence="5" id="KW-0611">Plant defense</keyword>
<dbReference type="InterPro" id="IPR002182">
    <property type="entry name" value="NB-ARC"/>
</dbReference>
<comment type="caution">
    <text evidence="11">The sequence shown here is derived from an EMBL/GenBank/DDBJ whole genome shotgun (WGS) entry which is preliminary data.</text>
</comment>
<dbReference type="Gene3D" id="1.10.10.10">
    <property type="entry name" value="Winged helix-like DNA-binding domain superfamily/Winged helix DNA-binding domain"/>
    <property type="match status" value="1"/>
</dbReference>